<accession>A0A918FIU7</accession>
<comment type="caution">
    <text evidence="3">The sequence shown here is derived from an EMBL/GenBank/DDBJ whole genome shotgun (WGS) entry which is preliminary data.</text>
</comment>
<organism evidence="3 4">
    <name type="scientific">Streptomyces aurantiogriseus</name>
    <dbReference type="NCBI Taxonomy" id="66870"/>
    <lineage>
        <taxon>Bacteria</taxon>
        <taxon>Bacillati</taxon>
        <taxon>Actinomycetota</taxon>
        <taxon>Actinomycetes</taxon>
        <taxon>Kitasatosporales</taxon>
        <taxon>Streptomycetaceae</taxon>
        <taxon>Streptomyces</taxon>
    </lineage>
</organism>
<evidence type="ECO:0000256" key="1">
    <source>
        <dbReference type="SAM" id="Phobius"/>
    </source>
</evidence>
<dbReference type="RefSeq" id="WP_189941467.1">
    <property type="nucleotide sequence ID" value="NZ_BMSX01000018.1"/>
</dbReference>
<feature type="transmembrane region" description="Helical" evidence="1">
    <location>
        <begin position="158"/>
        <end position="177"/>
    </location>
</feature>
<protein>
    <recommendedName>
        <fullName evidence="5">Secreted protein</fullName>
    </recommendedName>
</protein>
<evidence type="ECO:0000313" key="4">
    <source>
        <dbReference type="Proteomes" id="UP000658320"/>
    </source>
</evidence>
<keyword evidence="1" id="KW-0812">Transmembrane</keyword>
<evidence type="ECO:0000256" key="2">
    <source>
        <dbReference type="SAM" id="SignalP"/>
    </source>
</evidence>
<name>A0A918FIU7_9ACTN</name>
<dbReference type="EMBL" id="BMSX01000018">
    <property type="protein sequence ID" value="GGR40226.1"/>
    <property type="molecule type" value="Genomic_DNA"/>
</dbReference>
<reference evidence="3" key="2">
    <citation type="submission" date="2020-09" db="EMBL/GenBank/DDBJ databases">
        <authorList>
            <person name="Sun Q."/>
            <person name="Ohkuma M."/>
        </authorList>
    </citation>
    <scope>NUCLEOTIDE SEQUENCE</scope>
    <source>
        <strain evidence="3">JCM 4346</strain>
    </source>
</reference>
<evidence type="ECO:0000313" key="3">
    <source>
        <dbReference type="EMBL" id="GGR40226.1"/>
    </source>
</evidence>
<keyword evidence="2" id="KW-0732">Signal</keyword>
<gene>
    <name evidence="3" type="ORF">GCM10010251_66190</name>
</gene>
<keyword evidence="1" id="KW-1133">Transmembrane helix</keyword>
<keyword evidence="1" id="KW-0472">Membrane</keyword>
<feature type="chain" id="PRO_5038476310" description="Secreted protein" evidence="2">
    <location>
        <begin position="26"/>
        <end position="184"/>
    </location>
</feature>
<sequence>MSSLKATLRAGAAVVVAALSPTASAAYAADGGSGGGEVSVTPSAPSPGAEVSLGVRGCIGKTGTAASAAFVADARLTGTGGTLAGETRVRSSLTPGSYPVTIVCADFRVKGTIRVVAGSANPSVYASPVAPVRAGGGGAAPLTTADEARVDGPGTAHAITGLVLAGVAAVVVALRTVRRSRGTD</sequence>
<proteinExistence type="predicted"/>
<feature type="signal peptide" evidence="2">
    <location>
        <begin position="1"/>
        <end position="25"/>
    </location>
</feature>
<reference evidence="3" key="1">
    <citation type="journal article" date="2014" name="Int. J. Syst. Evol. Microbiol.">
        <title>Complete genome sequence of Corynebacterium casei LMG S-19264T (=DSM 44701T), isolated from a smear-ripened cheese.</title>
        <authorList>
            <consortium name="US DOE Joint Genome Institute (JGI-PGF)"/>
            <person name="Walter F."/>
            <person name="Albersmeier A."/>
            <person name="Kalinowski J."/>
            <person name="Ruckert C."/>
        </authorList>
    </citation>
    <scope>NUCLEOTIDE SEQUENCE</scope>
    <source>
        <strain evidence="3">JCM 4346</strain>
    </source>
</reference>
<keyword evidence="4" id="KW-1185">Reference proteome</keyword>
<dbReference type="AlphaFoldDB" id="A0A918FIU7"/>
<dbReference type="Proteomes" id="UP000658320">
    <property type="component" value="Unassembled WGS sequence"/>
</dbReference>
<evidence type="ECO:0008006" key="5">
    <source>
        <dbReference type="Google" id="ProtNLM"/>
    </source>
</evidence>